<dbReference type="SUPFAM" id="SSF52540">
    <property type="entry name" value="P-loop containing nucleoside triphosphate hydrolases"/>
    <property type="match status" value="1"/>
</dbReference>
<proteinExistence type="predicted"/>
<keyword evidence="1" id="KW-0547">Nucleotide-binding</keyword>
<dbReference type="RefSeq" id="WP_209852121.1">
    <property type="nucleotide sequence ID" value="NZ_CBCRVE010000004.1"/>
</dbReference>
<gene>
    <name evidence="4" type="ORF">J2Z20_003078</name>
</gene>
<dbReference type="EMBL" id="JAGGKP010000011">
    <property type="protein sequence ID" value="MBP1938159.1"/>
    <property type="molecule type" value="Genomic_DNA"/>
</dbReference>
<keyword evidence="5" id="KW-1185">Reference proteome</keyword>
<dbReference type="InterPro" id="IPR003714">
    <property type="entry name" value="PhoH"/>
</dbReference>
<dbReference type="Pfam" id="PF02562">
    <property type="entry name" value="PhoH"/>
    <property type="match status" value="1"/>
</dbReference>
<dbReference type="Proteomes" id="UP001519273">
    <property type="component" value="Unassembled WGS sequence"/>
</dbReference>
<evidence type="ECO:0000256" key="1">
    <source>
        <dbReference type="ARBA" id="ARBA00022741"/>
    </source>
</evidence>
<accession>A0ABS4H6J7</accession>
<name>A0ABS4H6J7_9BACL</name>
<feature type="domain" description="PhoH-like protein" evidence="3">
    <location>
        <begin position="16"/>
        <end position="202"/>
    </location>
</feature>
<comment type="caution">
    <text evidence="4">The sequence shown here is derived from an EMBL/GenBank/DDBJ whole genome shotgun (WGS) entry which is preliminary data.</text>
</comment>
<dbReference type="PANTHER" id="PTHR30473">
    <property type="entry name" value="PROTEIN PHOH"/>
    <property type="match status" value="1"/>
</dbReference>
<evidence type="ECO:0000259" key="3">
    <source>
        <dbReference type="Pfam" id="PF02562"/>
    </source>
</evidence>
<dbReference type="InterPro" id="IPR027417">
    <property type="entry name" value="P-loop_NTPase"/>
</dbReference>
<evidence type="ECO:0000256" key="2">
    <source>
        <dbReference type="ARBA" id="ARBA00022840"/>
    </source>
</evidence>
<keyword evidence="2" id="KW-0067">ATP-binding</keyword>
<sequence length="217" mass="24655">MPLPKDSMFFGFADKLTDEQRRYVDSIFDNRITFVNARAGTGKTTLAVAAAKLLGKPLVYVISPVEEKRMGFLPGDLKAKESVYFSPLEDALYEIGEDPRRVIYDKDNVEAQKRGDVWVYPKSHVYVRGTNVKGKMVIISEAQNFTRGELKKVLTRLHDDCRVIVEGHADQCDLPDPKKSGFVPYLEHFRNQPYANVCDLTVNFRGELAQHADALKW</sequence>
<evidence type="ECO:0000313" key="5">
    <source>
        <dbReference type="Proteomes" id="UP001519273"/>
    </source>
</evidence>
<dbReference type="InterPro" id="IPR051451">
    <property type="entry name" value="PhoH2-like"/>
</dbReference>
<organism evidence="4 5">
    <name type="scientific">Paenibacillus sediminis</name>
    <dbReference type="NCBI Taxonomy" id="664909"/>
    <lineage>
        <taxon>Bacteria</taxon>
        <taxon>Bacillati</taxon>
        <taxon>Bacillota</taxon>
        <taxon>Bacilli</taxon>
        <taxon>Bacillales</taxon>
        <taxon>Paenibacillaceae</taxon>
        <taxon>Paenibacillus</taxon>
    </lineage>
</organism>
<protein>
    <submittedName>
        <fullName evidence="4">Phosphate starvation-inducible protein PhoH</fullName>
    </submittedName>
</protein>
<evidence type="ECO:0000313" key="4">
    <source>
        <dbReference type="EMBL" id="MBP1938159.1"/>
    </source>
</evidence>
<dbReference type="Gene3D" id="3.40.50.300">
    <property type="entry name" value="P-loop containing nucleotide triphosphate hydrolases"/>
    <property type="match status" value="1"/>
</dbReference>
<dbReference type="PANTHER" id="PTHR30473:SF2">
    <property type="entry name" value="PIN DOMAIN-CONTAINING PROTEIN"/>
    <property type="match status" value="1"/>
</dbReference>
<reference evidence="4 5" key="1">
    <citation type="submission" date="2021-03" db="EMBL/GenBank/DDBJ databases">
        <title>Genomic Encyclopedia of Type Strains, Phase IV (KMG-IV): sequencing the most valuable type-strain genomes for metagenomic binning, comparative biology and taxonomic classification.</title>
        <authorList>
            <person name="Goeker M."/>
        </authorList>
    </citation>
    <scope>NUCLEOTIDE SEQUENCE [LARGE SCALE GENOMIC DNA]</scope>
    <source>
        <strain evidence="4 5">DSM 23491</strain>
    </source>
</reference>